<accession>A0A646KMX2</accession>
<dbReference type="RefSeq" id="WP_153525105.1">
    <property type="nucleotide sequence ID" value="NZ_JBEPDZ010000061.1"/>
</dbReference>
<gene>
    <name evidence="1" type="ORF">FF041_26460</name>
</gene>
<sequence>MPTLHELLETALNGPVPLAGPDGTTWSAPTQTVIALAGLASTTRTPLDQDVTVENADDNGATVLITGAARGFRCVLTADPAQVQQLCATSECPTTPAGSTGLCAVHLPGSSIPAAVQEIAEEQLRLSELEAALAGRMSTPGPDDSDSGALWNLEQAGAYMGFTGPSAAQSAYRVLKRGGFTPAGRAPGRGGGSLYRPTQIITALATRPGRGRRTDLHNLQATEQTAEQLTTGLIDPACVDPALSREILSLILTTLTPEERAAYPGQLEEFAEQHRDRITRLYRDHGPGSANTAHGRYQLLAQPAGLAVCERLDTNPLALASVWADALPGTWLNDISHTWTSPSQTP</sequence>
<dbReference type="Proteomes" id="UP000419138">
    <property type="component" value="Unassembled WGS sequence"/>
</dbReference>
<dbReference type="OrthoDB" id="4321831at2"/>
<evidence type="ECO:0000313" key="1">
    <source>
        <dbReference type="EMBL" id="MQT03583.1"/>
    </source>
</evidence>
<organism evidence="1 2">
    <name type="scientific">Streptomyces jumonjinensis</name>
    <dbReference type="NCBI Taxonomy" id="1945"/>
    <lineage>
        <taxon>Bacteria</taxon>
        <taxon>Bacillati</taxon>
        <taxon>Actinomycetota</taxon>
        <taxon>Actinomycetes</taxon>
        <taxon>Kitasatosporales</taxon>
        <taxon>Streptomycetaceae</taxon>
        <taxon>Streptomyces</taxon>
    </lineage>
</organism>
<evidence type="ECO:0000313" key="2">
    <source>
        <dbReference type="Proteomes" id="UP000419138"/>
    </source>
</evidence>
<proteinExistence type="predicted"/>
<dbReference type="EMBL" id="VCLA01000171">
    <property type="protein sequence ID" value="MQT03583.1"/>
    <property type="molecule type" value="Genomic_DNA"/>
</dbReference>
<name>A0A646KMX2_STRJU</name>
<reference evidence="1 2" key="1">
    <citation type="submission" date="2019-05" db="EMBL/GenBank/DDBJ databases">
        <title>Comparative genomics and metabolomics analyses of clavulanic acid producing Streptomyces species provides insight into specialized metabolism and evolution of beta-lactam biosynthetic gene clusters.</title>
        <authorList>
            <person name="Moore M.A."/>
            <person name="Cruz-Morales P."/>
            <person name="Barona Gomez F."/>
            <person name="Kapil T."/>
        </authorList>
    </citation>
    <scope>NUCLEOTIDE SEQUENCE [LARGE SCALE GENOMIC DNA]</scope>
    <source>
        <strain evidence="1 2">NRRL 5741</strain>
    </source>
</reference>
<protein>
    <submittedName>
        <fullName evidence="1">Uncharacterized protein</fullName>
    </submittedName>
</protein>
<dbReference type="AlphaFoldDB" id="A0A646KMX2"/>
<keyword evidence="2" id="KW-1185">Reference proteome</keyword>
<comment type="caution">
    <text evidence="1">The sequence shown here is derived from an EMBL/GenBank/DDBJ whole genome shotgun (WGS) entry which is preliminary data.</text>
</comment>